<evidence type="ECO:0000313" key="2">
    <source>
        <dbReference type="Proteomes" id="UP000236664"/>
    </source>
</evidence>
<gene>
    <name evidence="1" type="ORF">FNYG_10570</name>
</gene>
<reference evidence="1 2" key="1">
    <citation type="submission" date="2017-06" db="EMBL/GenBank/DDBJ databases">
        <title>Genome of Fusarium nygamai isolate CS10214.</title>
        <authorList>
            <person name="Gardiner D.M."/>
            <person name="Obanor F."/>
            <person name="Kazan K."/>
        </authorList>
    </citation>
    <scope>NUCLEOTIDE SEQUENCE [LARGE SCALE GENOMIC DNA]</scope>
    <source>
        <strain evidence="1 2">CS10214</strain>
    </source>
</reference>
<accession>A0A2K0W158</accession>
<dbReference type="InterPro" id="IPR036412">
    <property type="entry name" value="HAD-like_sf"/>
</dbReference>
<dbReference type="Proteomes" id="UP000236664">
    <property type="component" value="Unassembled WGS sequence"/>
</dbReference>
<dbReference type="InterPro" id="IPR023198">
    <property type="entry name" value="PGP-like_dom2"/>
</dbReference>
<dbReference type="SUPFAM" id="SSF48239">
    <property type="entry name" value="Terpenoid cyclases/Protein prenyltransferases"/>
    <property type="match status" value="1"/>
</dbReference>
<dbReference type="STRING" id="42673.A0A2K0W158"/>
<dbReference type="Gene3D" id="1.10.150.240">
    <property type="entry name" value="Putative phosphatase, domain 2"/>
    <property type="match status" value="1"/>
</dbReference>
<dbReference type="InterPro" id="IPR023214">
    <property type="entry name" value="HAD_sf"/>
</dbReference>
<organism evidence="1 2">
    <name type="scientific">Gibberella nygamai</name>
    <name type="common">Bean root rot disease fungus</name>
    <name type="synonym">Fusarium nygamai</name>
    <dbReference type="NCBI Taxonomy" id="42673"/>
    <lineage>
        <taxon>Eukaryota</taxon>
        <taxon>Fungi</taxon>
        <taxon>Dikarya</taxon>
        <taxon>Ascomycota</taxon>
        <taxon>Pezizomycotina</taxon>
        <taxon>Sordariomycetes</taxon>
        <taxon>Hypocreomycetidae</taxon>
        <taxon>Hypocreales</taxon>
        <taxon>Nectriaceae</taxon>
        <taxon>Fusarium</taxon>
        <taxon>Fusarium fujikuroi species complex</taxon>
    </lineage>
</organism>
<dbReference type="PANTHER" id="PTHR43611">
    <property type="entry name" value="ALPHA-D-GLUCOSE 1-PHOSPHATE PHOSPHATASE"/>
    <property type="match status" value="1"/>
</dbReference>
<proteinExistence type="predicted"/>
<sequence length="473" mass="53855">MHLPTYTTVVLDLGGVLLNYTSKNTVGLTSTQIKSALDSPYWHEYERGKVSKQKAYEQVTQAFKIDLETWTEALEQMKDGMQANESLIYAIKDLKTAYPSVKISCLSNIPGPELALLKDEIESWGIIDQFVASSDLQQRKPEMGVYSTFLEKIQKSAQNCIFIDDKVGSVVNAQCLGFKGIIFSNTDELIRVLHNLFGDPVARAKRYLKQNAKNLFCTMNTGNLQPDNFSQLLILHHTGDRDLIVLKNKGDTWNYFHGSPTYDGTTYADDPDTTCLAMTMLEDVSMEQKLKARDVILSYINNDGLPEAWFNKNRPRFCHCVCANVFRFFTINNWTEKLPGVYEYLCRVLETRAFLHGSRYYKIPDWFLYILSDLCARRPSDEKLQRMRDLLVECVEERMGCDDNVLGAAMRALSAQCLGLKNDRDLRILLESQQLDGGWELAWLWSYATKPLKIGSRGVVTAMAMDAIQRALL</sequence>
<name>A0A2K0W158_GIBNY</name>
<comment type="caution">
    <text evidence="1">The sequence shown here is derived from an EMBL/GenBank/DDBJ whole genome shotgun (WGS) entry which is preliminary data.</text>
</comment>
<protein>
    <submittedName>
        <fullName evidence="1">Uncharacterized protein</fullName>
    </submittedName>
</protein>
<dbReference type="InterPro" id="IPR008930">
    <property type="entry name" value="Terpenoid_cyclase/PrenylTrfase"/>
</dbReference>
<keyword evidence="2" id="KW-1185">Reference proteome</keyword>
<evidence type="ECO:0000313" key="1">
    <source>
        <dbReference type="EMBL" id="PNP76012.1"/>
    </source>
</evidence>
<dbReference type="Gene3D" id="3.40.50.1000">
    <property type="entry name" value="HAD superfamily/HAD-like"/>
    <property type="match status" value="1"/>
</dbReference>
<dbReference type="OrthoDB" id="2012566at2759"/>
<dbReference type="AlphaFoldDB" id="A0A2K0W158"/>
<dbReference type="SUPFAM" id="SSF56784">
    <property type="entry name" value="HAD-like"/>
    <property type="match status" value="1"/>
</dbReference>
<dbReference type="EMBL" id="MTQA01000163">
    <property type="protein sequence ID" value="PNP76012.1"/>
    <property type="molecule type" value="Genomic_DNA"/>
</dbReference>
<dbReference type="PANTHER" id="PTHR43611:SF3">
    <property type="entry name" value="FLAVIN MONONUCLEOTIDE HYDROLASE 1, CHLOROPLATIC"/>
    <property type="match status" value="1"/>
</dbReference>